<keyword evidence="1" id="KW-0677">Repeat</keyword>
<dbReference type="SUPFAM" id="SSF54928">
    <property type="entry name" value="RNA-binding domain, RBD"/>
    <property type="match status" value="2"/>
</dbReference>
<proteinExistence type="predicted"/>
<keyword evidence="2 3" id="KW-0694">RNA-binding</keyword>
<evidence type="ECO:0000259" key="4">
    <source>
        <dbReference type="PROSITE" id="PS50102"/>
    </source>
</evidence>
<name>A0AAD5SCU2_9FUNG</name>
<evidence type="ECO:0000313" key="6">
    <source>
        <dbReference type="Proteomes" id="UP001212841"/>
    </source>
</evidence>
<evidence type="ECO:0000313" key="5">
    <source>
        <dbReference type="EMBL" id="KAJ3050965.1"/>
    </source>
</evidence>
<feature type="domain" description="RRM" evidence="4">
    <location>
        <begin position="1"/>
        <end position="67"/>
    </location>
</feature>
<gene>
    <name evidence="5" type="ORF">HK097_008058</name>
</gene>
<dbReference type="InterPro" id="IPR035979">
    <property type="entry name" value="RBD_domain_sf"/>
</dbReference>
<feature type="domain" description="RRM" evidence="4">
    <location>
        <begin position="69"/>
        <end position="149"/>
    </location>
</feature>
<dbReference type="PANTHER" id="PTHR48032:SF6">
    <property type="entry name" value="RNA-BINDING (RRM_RBD_RNP MOTIFS) FAMILY PROTEIN"/>
    <property type="match status" value="1"/>
</dbReference>
<comment type="caution">
    <text evidence="5">The sequence shown here is derived from an EMBL/GenBank/DDBJ whole genome shotgun (WGS) entry which is preliminary data.</text>
</comment>
<accession>A0AAD5SCU2</accession>
<dbReference type="PANTHER" id="PTHR48032">
    <property type="entry name" value="RNA-BINDING PROTEIN MUSASHI HOMOLOG RBP6"/>
    <property type="match status" value="1"/>
</dbReference>
<dbReference type="PROSITE" id="PS50102">
    <property type="entry name" value="RRM"/>
    <property type="match status" value="2"/>
</dbReference>
<dbReference type="InterPro" id="IPR012677">
    <property type="entry name" value="Nucleotide-bd_a/b_plait_sf"/>
</dbReference>
<reference evidence="5" key="1">
    <citation type="submission" date="2020-05" db="EMBL/GenBank/DDBJ databases">
        <title>Phylogenomic resolution of chytrid fungi.</title>
        <authorList>
            <person name="Stajich J.E."/>
            <person name="Amses K."/>
            <person name="Simmons R."/>
            <person name="Seto K."/>
            <person name="Myers J."/>
            <person name="Bonds A."/>
            <person name="Quandt C.A."/>
            <person name="Barry K."/>
            <person name="Liu P."/>
            <person name="Grigoriev I."/>
            <person name="Longcore J.E."/>
            <person name="James T.Y."/>
        </authorList>
    </citation>
    <scope>NUCLEOTIDE SEQUENCE</scope>
    <source>
        <strain evidence="5">JEL0318</strain>
    </source>
</reference>
<dbReference type="GO" id="GO:0003729">
    <property type="term" value="F:mRNA binding"/>
    <property type="evidence" value="ECO:0007669"/>
    <property type="project" value="TreeGrafter"/>
</dbReference>
<dbReference type="AlphaFoldDB" id="A0AAD5SCU2"/>
<dbReference type="Proteomes" id="UP001212841">
    <property type="component" value="Unassembled WGS sequence"/>
</dbReference>
<dbReference type="Pfam" id="PF00076">
    <property type="entry name" value="RRM_1"/>
    <property type="match status" value="2"/>
</dbReference>
<evidence type="ECO:0000256" key="3">
    <source>
        <dbReference type="PROSITE-ProRule" id="PRU00176"/>
    </source>
</evidence>
<keyword evidence="6" id="KW-1185">Reference proteome</keyword>
<dbReference type="EMBL" id="JADGJD010000451">
    <property type="protein sequence ID" value="KAJ3050965.1"/>
    <property type="molecule type" value="Genomic_DNA"/>
</dbReference>
<organism evidence="5 6">
    <name type="scientific">Rhizophlyctis rosea</name>
    <dbReference type="NCBI Taxonomy" id="64517"/>
    <lineage>
        <taxon>Eukaryota</taxon>
        <taxon>Fungi</taxon>
        <taxon>Fungi incertae sedis</taxon>
        <taxon>Chytridiomycota</taxon>
        <taxon>Chytridiomycota incertae sedis</taxon>
        <taxon>Chytridiomycetes</taxon>
        <taxon>Rhizophlyctidales</taxon>
        <taxon>Rhizophlyctidaceae</taxon>
        <taxon>Rhizophlyctis</taxon>
    </lineage>
</organism>
<dbReference type="GO" id="GO:0006417">
    <property type="term" value="P:regulation of translation"/>
    <property type="evidence" value="ECO:0007669"/>
    <property type="project" value="TreeGrafter"/>
</dbReference>
<sequence>MRSYFEKFGDVEDCVVMKDPSTNRSRGFGFLTFRDPRSVDEVLQLEHTLDGKIIDPKRAIPREEQDRTEKIFVGGVPPDVTEDDFRNYFGRFGKVVDATLMTDRETGRPRGFGFITFESSDGVDKAMAKQGGGELELAGKQVEVKRAMPKHRIQSHSSGSSYSTRGSTSFGGMLDTRASHFGPERTRGTVSSARAGPSGAAVGRYPYAINPAYARFMSGDERYGGGRIASYGYPVGYAAGYGYPVDGSSATGYG</sequence>
<protein>
    <recommendedName>
        <fullName evidence="4">RRM domain-containing protein</fullName>
    </recommendedName>
</protein>
<evidence type="ECO:0000256" key="1">
    <source>
        <dbReference type="ARBA" id="ARBA00022737"/>
    </source>
</evidence>
<dbReference type="Gene3D" id="3.30.70.330">
    <property type="match status" value="2"/>
</dbReference>
<feature type="non-terminal residue" evidence="5">
    <location>
        <position position="1"/>
    </location>
</feature>
<dbReference type="SMART" id="SM00360">
    <property type="entry name" value="RRM"/>
    <property type="match status" value="2"/>
</dbReference>
<dbReference type="InterPro" id="IPR000504">
    <property type="entry name" value="RRM_dom"/>
</dbReference>
<evidence type="ECO:0000256" key="2">
    <source>
        <dbReference type="ARBA" id="ARBA00022884"/>
    </source>
</evidence>